<comment type="similarity">
    <text evidence="2 7">Belongs to the ExbD/TolR family.</text>
</comment>
<dbReference type="GO" id="GO:0005886">
    <property type="term" value="C:plasma membrane"/>
    <property type="evidence" value="ECO:0007669"/>
    <property type="project" value="UniProtKB-SubCell"/>
</dbReference>
<dbReference type="Proteomes" id="UP000050280">
    <property type="component" value="Unassembled WGS sequence"/>
</dbReference>
<keyword evidence="7" id="KW-0653">Protein transport</keyword>
<name>A0A0P7ATZ1_9FLAO</name>
<dbReference type="AlphaFoldDB" id="A0A0P7ATZ1"/>
<evidence type="ECO:0000256" key="4">
    <source>
        <dbReference type="ARBA" id="ARBA00022692"/>
    </source>
</evidence>
<evidence type="ECO:0000256" key="5">
    <source>
        <dbReference type="ARBA" id="ARBA00022989"/>
    </source>
</evidence>
<dbReference type="InterPro" id="IPR003400">
    <property type="entry name" value="ExbD"/>
</dbReference>
<keyword evidence="5 8" id="KW-1133">Transmembrane helix</keyword>
<evidence type="ECO:0000256" key="6">
    <source>
        <dbReference type="ARBA" id="ARBA00023136"/>
    </source>
</evidence>
<feature type="transmembrane region" description="Helical" evidence="8">
    <location>
        <begin position="20"/>
        <end position="37"/>
    </location>
</feature>
<keyword evidence="7" id="KW-0813">Transport</keyword>
<evidence type="ECO:0000256" key="3">
    <source>
        <dbReference type="ARBA" id="ARBA00022475"/>
    </source>
</evidence>
<sequence>MSFRKTMNREKIPQVSTASLPDIVFILLFFFMTVTVVKNTDYLVDYALPYAQDAEALAPPDRVIELIVGQPKQQFRSKWGKQARVQLNGKLMAVKDVGNFVLSELGKMPEYLQRVAVVSLKIDEAVPMGMVADLKEQLKNVQVYKIHYVTHEVEEP</sequence>
<gene>
    <name evidence="9" type="ORF">I595_2569</name>
</gene>
<dbReference type="EMBL" id="LDJX01000005">
    <property type="protein sequence ID" value="KPM31303.1"/>
    <property type="molecule type" value="Genomic_DNA"/>
</dbReference>
<evidence type="ECO:0000313" key="10">
    <source>
        <dbReference type="Proteomes" id="UP000050280"/>
    </source>
</evidence>
<comment type="subcellular location">
    <subcellularLocation>
        <location evidence="1">Cell membrane</location>
        <topology evidence="1">Single-pass membrane protein</topology>
    </subcellularLocation>
    <subcellularLocation>
        <location evidence="7">Cell membrane</location>
        <topology evidence="7">Single-pass type II membrane protein</topology>
    </subcellularLocation>
</comment>
<dbReference type="RefSeq" id="WP_083467590.1">
    <property type="nucleotide sequence ID" value="NZ_LDJX01000005.1"/>
</dbReference>
<comment type="caution">
    <text evidence="9">The sequence shown here is derived from an EMBL/GenBank/DDBJ whole genome shotgun (WGS) entry which is preliminary data.</text>
</comment>
<evidence type="ECO:0000313" key="9">
    <source>
        <dbReference type="EMBL" id="KPM31303.1"/>
    </source>
</evidence>
<reference evidence="9 10" key="1">
    <citation type="submission" date="2015-09" db="EMBL/GenBank/DDBJ databases">
        <title>Genome sequence of the marine flavobacterium Croceitalea dokdonensis DOKDO 023 that contains proton- and sodium-pumping rhodopsins.</title>
        <authorList>
            <person name="Kwon S.-K."/>
            <person name="Lee H.K."/>
            <person name="Kwak M.-J."/>
            <person name="Kim J.F."/>
        </authorList>
    </citation>
    <scope>NUCLEOTIDE SEQUENCE [LARGE SCALE GENOMIC DNA]</scope>
    <source>
        <strain evidence="9 10">DOKDO 023</strain>
    </source>
</reference>
<evidence type="ECO:0000256" key="8">
    <source>
        <dbReference type="SAM" id="Phobius"/>
    </source>
</evidence>
<keyword evidence="6 8" id="KW-0472">Membrane</keyword>
<keyword evidence="3" id="KW-1003">Cell membrane</keyword>
<evidence type="ECO:0000256" key="1">
    <source>
        <dbReference type="ARBA" id="ARBA00004162"/>
    </source>
</evidence>
<dbReference type="GO" id="GO:0022857">
    <property type="term" value="F:transmembrane transporter activity"/>
    <property type="evidence" value="ECO:0007669"/>
    <property type="project" value="InterPro"/>
</dbReference>
<accession>A0A0P7ATZ1</accession>
<dbReference type="Pfam" id="PF02472">
    <property type="entry name" value="ExbD"/>
    <property type="match status" value="1"/>
</dbReference>
<protein>
    <submittedName>
        <fullName evidence="9">Biopolymer transport protein ExbD/TolR</fullName>
    </submittedName>
</protein>
<dbReference type="STRING" id="1300341.I595_2569"/>
<keyword evidence="10" id="KW-1185">Reference proteome</keyword>
<organism evidence="9 10">
    <name type="scientific">Croceitalea dokdonensis DOKDO 023</name>
    <dbReference type="NCBI Taxonomy" id="1300341"/>
    <lineage>
        <taxon>Bacteria</taxon>
        <taxon>Pseudomonadati</taxon>
        <taxon>Bacteroidota</taxon>
        <taxon>Flavobacteriia</taxon>
        <taxon>Flavobacteriales</taxon>
        <taxon>Flavobacteriaceae</taxon>
        <taxon>Croceitalea</taxon>
    </lineage>
</organism>
<dbReference type="GO" id="GO:0015031">
    <property type="term" value="P:protein transport"/>
    <property type="evidence" value="ECO:0007669"/>
    <property type="project" value="UniProtKB-KW"/>
</dbReference>
<dbReference type="OrthoDB" id="9810103at2"/>
<keyword evidence="4 7" id="KW-0812">Transmembrane</keyword>
<evidence type="ECO:0000256" key="7">
    <source>
        <dbReference type="RuleBase" id="RU003879"/>
    </source>
</evidence>
<evidence type="ECO:0000256" key="2">
    <source>
        <dbReference type="ARBA" id="ARBA00005811"/>
    </source>
</evidence>
<proteinExistence type="inferred from homology"/>